<dbReference type="Proteomes" id="UP000323819">
    <property type="component" value="Unassembled WGS sequence"/>
</dbReference>
<evidence type="ECO:0008006" key="3">
    <source>
        <dbReference type="Google" id="ProtNLM"/>
    </source>
</evidence>
<evidence type="ECO:0000313" key="2">
    <source>
        <dbReference type="Proteomes" id="UP000323819"/>
    </source>
</evidence>
<protein>
    <recommendedName>
        <fullName evidence="3">Transposase</fullName>
    </recommendedName>
</protein>
<proteinExistence type="predicted"/>
<dbReference type="EMBL" id="VSIJ01000005">
    <property type="protein sequence ID" value="TXX67407.1"/>
    <property type="molecule type" value="Genomic_DNA"/>
</dbReference>
<sequence length="66" mass="7621">MNGWGEYASSKEHKRYIDIYKYQSRKRRCPCGCGQVATHAGMANGLCLTIGCELHIRRWVRDGYKP</sequence>
<organism evidence="1 2">
    <name type="scientific">Vibrio cholerae</name>
    <dbReference type="NCBI Taxonomy" id="666"/>
    <lineage>
        <taxon>Bacteria</taxon>
        <taxon>Pseudomonadati</taxon>
        <taxon>Pseudomonadota</taxon>
        <taxon>Gammaproteobacteria</taxon>
        <taxon>Vibrionales</taxon>
        <taxon>Vibrionaceae</taxon>
        <taxon>Vibrio</taxon>
    </lineage>
</organism>
<comment type="caution">
    <text evidence="1">The sequence shown here is derived from an EMBL/GenBank/DDBJ whole genome shotgun (WGS) entry which is preliminary data.</text>
</comment>
<dbReference type="AlphaFoldDB" id="A0ABD7SRD7"/>
<gene>
    <name evidence="1" type="ORF">FXF03_02170</name>
</gene>
<accession>A0ABD7SRD7</accession>
<name>A0ABD7SRD7_VIBCL</name>
<reference evidence="1 2" key="1">
    <citation type="submission" date="2019-06" db="EMBL/GenBank/DDBJ databases">
        <title>Vibrio cholerae phylogeny based on whole-genome sequencing reveals genetic diversity and population strucutre.</title>
        <authorList>
            <person name="Zhiqiu Y."/>
            <person name="Bin L."/>
            <person name="Lingyan J."/>
        </authorList>
    </citation>
    <scope>NUCLEOTIDE SEQUENCE [LARGE SCALE GENOMIC DNA]</scope>
    <source>
        <strain evidence="1 2">N2814</strain>
    </source>
</reference>
<evidence type="ECO:0000313" key="1">
    <source>
        <dbReference type="EMBL" id="TXX67407.1"/>
    </source>
</evidence>